<reference evidence="3" key="1">
    <citation type="submission" date="2022-11" db="EMBL/GenBank/DDBJ databases">
        <title>Centuries of genome instability and evolution in soft-shell clam transmissible cancer (bioRxiv).</title>
        <authorList>
            <person name="Hart S.F.M."/>
            <person name="Yonemitsu M.A."/>
            <person name="Giersch R.M."/>
            <person name="Beal B.F."/>
            <person name="Arriagada G."/>
            <person name="Davis B.W."/>
            <person name="Ostrander E.A."/>
            <person name="Goff S.P."/>
            <person name="Metzger M.J."/>
        </authorList>
    </citation>
    <scope>NUCLEOTIDE SEQUENCE</scope>
    <source>
        <strain evidence="3">MELC-2E11</strain>
        <tissue evidence="3">Siphon/mantle</tissue>
    </source>
</reference>
<gene>
    <name evidence="2" type="ORF">MAR_014901</name>
    <name evidence="3" type="ORF">MAR_015007</name>
</gene>
<proteinExistence type="predicted"/>
<name>A0ABY7FFS0_MYAAR</name>
<dbReference type="EMBL" id="CP111023">
    <property type="protein sequence ID" value="WAR20927.1"/>
    <property type="molecule type" value="Genomic_DNA"/>
</dbReference>
<feature type="region of interest" description="Disordered" evidence="1">
    <location>
        <begin position="59"/>
        <end position="87"/>
    </location>
</feature>
<sequence>MDLISVVLNSLVAIPFLISTSEKETPPPLLISVLCLNFVCNADSDSDISVPVYPNVLVDSPEERDRERNGKRRDVDDSAQDTRLARPDLPSKWSTHLPMMGNGYLYQYCCVRISPGIVVSVLIKSKKAKHSTNLGTNAERYGHE</sequence>
<organism evidence="3 4">
    <name type="scientific">Mya arenaria</name>
    <name type="common">Soft-shell clam</name>
    <dbReference type="NCBI Taxonomy" id="6604"/>
    <lineage>
        <taxon>Eukaryota</taxon>
        <taxon>Metazoa</taxon>
        <taxon>Spiralia</taxon>
        <taxon>Lophotrochozoa</taxon>
        <taxon>Mollusca</taxon>
        <taxon>Bivalvia</taxon>
        <taxon>Autobranchia</taxon>
        <taxon>Heteroconchia</taxon>
        <taxon>Euheterodonta</taxon>
        <taxon>Imparidentia</taxon>
        <taxon>Neoheterodontei</taxon>
        <taxon>Myida</taxon>
        <taxon>Myoidea</taxon>
        <taxon>Myidae</taxon>
        <taxon>Mya</taxon>
    </lineage>
</organism>
<accession>A0ABY7FFS0</accession>
<evidence type="ECO:0000313" key="2">
    <source>
        <dbReference type="EMBL" id="WAR20927.1"/>
    </source>
</evidence>
<dbReference type="EMBL" id="CP111023">
    <property type="protein sequence ID" value="WAR21033.1"/>
    <property type="molecule type" value="Genomic_DNA"/>
</dbReference>
<feature type="compositionally biased region" description="Basic and acidic residues" evidence="1">
    <location>
        <begin position="61"/>
        <end position="76"/>
    </location>
</feature>
<evidence type="ECO:0000313" key="4">
    <source>
        <dbReference type="Proteomes" id="UP001164746"/>
    </source>
</evidence>
<protein>
    <submittedName>
        <fullName evidence="3">Uncharacterized protein</fullName>
    </submittedName>
</protein>
<evidence type="ECO:0000313" key="3">
    <source>
        <dbReference type="EMBL" id="WAR21033.1"/>
    </source>
</evidence>
<evidence type="ECO:0000256" key="1">
    <source>
        <dbReference type="SAM" id="MobiDB-lite"/>
    </source>
</evidence>
<keyword evidence="4" id="KW-1185">Reference proteome</keyword>
<dbReference type="Proteomes" id="UP001164746">
    <property type="component" value="Chromosome 12"/>
</dbReference>